<evidence type="ECO:0000313" key="2">
    <source>
        <dbReference type="Proteomes" id="UP000029121"/>
    </source>
</evidence>
<dbReference type="InterPro" id="IPR044171">
    <property type="entry name" value="LAX2-like"/>
</dbReference>
<sequence length="92" mass="10403">MYDELVLMIEINKHVDVLDVGLINGNENEKQVEIRCRGQELEPVLTLQHVRDAIWRSGSRSDSSSLSQNITLLPNSSTSDHLMVLHYGRTVS</sequence>
<protein>
    <submittedName>
        <fullName evidence="1">Uncharacterized protein</fullName>
    </submittedName>
</protein>
<dbReference type="STRING" id="81985.R0FJB4"/>
<keyword evidence="2" id="KW-1185">Reference proteome</keyword>
<proteinExistence type="predicted"/>
<dbReference type="AlphaFoldDB" id="R0FJB4"/>
<organism evidence="1 2">
    <name type="scientific">Capsella rubella</name>
    <dbReference type="NCBI Taxonomy" id="81985"/>
    <lineage>
        <taxon>Eukaryota</taxon>
        <taxon>Viridiplantae</taxon>
        <taxon>Streptophyta</taxon>
        <taxon>Embryophyta</taxon>
        <taxon>Tracheophyta</taxon>
        <taxon>Spermatophyta</taxon>
        <taxon>Magnoliopsida</taxon>
        <taxon>eudicotyledons</taxon>
        <taxon>Gunneridae</taxon>
        <taxon>Pentapetalae</taxon>
        <taxon>rosids</taxon>
        <taxon>malvids</taxon>
        <taxon>Brassicales</taxon>
        <taxon>Brassicaceae</taxon>
        <taxon>Camelineae</taxon>
        <taxon>Capsella</taxon>
    </lineage>
</organism>
<dbReference type="EMBL" id="KB870810">
    <property type="protein sequence ID" value="EOA22186.1"/>
    <property type="molecule type" value="Genomic_DNA"/>
</dbReference>
<name>R0FJB4_9BRAS</name>
<dbReference type="PANTHER" id="PTHR47290">
    <property type="entry name" value="RING FINGER PROTEIN"/>
    <property type="match status" value="1"/>
</dbReference>
<reference evidence="2" key="1">
    <citation type="journal article" date="2013" name="Nat. Genet.">
        <title>The Capsella rubella genome and the genomic consequences of rapid mating system evolution.</title>
        <authorList>
            <person name="Slotte T."/>
            <person name="Hazzouri K.M."/>
            <person name="Agren J.A."/>
            <person name="Koenig D."/>
            <person name="Maumus F."/>
            <person name="Guo Y.L."/>
            <person name="Steige K."/>
            <person name="Platts A.E."/>
            <person name="Escobar J.S."/>
            <person name="Newman L.K."/>
            <person name="Wang W."/>
            <person name="Mandakova T."/>
            <person name="Vello E."/>
            <person name="Smith L.M."/>
            <person name="Henz S.R."/>
            <person name="Steffen J."/>
            <person name="Takuno S."/>
            <person name="Brandvain Y."/>
            <person name="Coop G."/>
            <person name="Andolfatto P."/>
            <person name="Hu T.T."/>
            <person name="Blanchette M."/>
            <person name="Clark R.M."/>
            <person name="Quesneville H."/>
            <person name="Nordborg M."/>
            <person name="Gaut B.S."/>
            <person name="Lysak M.A."/>
            <person name="Jenkins J."/>
            <person name="Grimwood J."/>
            <person name="Chapman J."/>
            <person name="Prochnik S."/>
            <person name="Shu S."/>
            <person name="Rokhsar D."/>
            <person name="Schmutz J."/>
            <person name="Weigel D."/>
            <person name="Wright S.I."/>
        </authorList>
    </citation>
    <scope>NUCLEOTIDE SEQUENCE [LARGE SCALE GENOMIC DNA]</scope>
    <source>
        <strain evidence="2">cv. Monte Gargano</strain>
    </source>
</reference>
<evidence type="ECO:0000313" key="1">
    <source>
        <dbReference type="EMBL" id="EOA22186.1"/>
    </source>
</evidence>
<accession>R0FJB4</accession>
<gene>
    <name evidence="1" type="ORF">CARUB_v10002757mg</name>
</gene>
<dbReference type="Proteomes" id="UP000029121">
    <property type="component" value="Unassembled WGS sequence"/>
</dbReference>
<dbReference type="PANTHER" id="PTHR47290:SF4">
    <property type="entry name" value="RING FINGER PROTEIN"/>
    <property type="match status" value="1"/>
</dbReference>